<keyword evidence="7 8" id="KW-0998">Cell outer membrane</keyword>
<evidence type="ECO:0000256" key="9">
    <source>
        <dbReference type="RuleBase" id="RU003357"/>
    </source>
</evidence>
<dbReference type="Pfam" id="PF07715">
    <property type="entry name" value="Plug"/>
    <property type="match status" value="1"/>
</dbReference>
<protein>
    <submittedName>
        <fullName evidence="13">Outer membrane receptor protein involved in Fe transport</fullName>
    </submittedName>
</protein>
<accession>A0A8J8K441</accession>
<feature type="domain" description="TonB-dependent receptor-like beta-barrel" evidence="11">
    <location>
        <begin position="319"/>
        <end position="693"/>
    </location>
</feature>
<evidence type="ECO:0000256" key="6">
    <source>
        <dbReference type="ARBA" id="ARBA00023136"/>
    </source>
</evidence>
<evidence type="ECO:0000256" key="5">
    <source>
        <dbReference type="ARBA" id="ARBA00023077"/>
    </source>
</evidence>
<keyword evidence="14" id="KW-1185">Reference proteome</keyword>
<dbReference type="InterPro" id="IPR000531">
    <property type="entry name" value="Beta-barrel_TonB"/>
</dbReference>
<evidence type="ECO:0000256" key="1">
    <source>
        <dbReference type="ARBA" id="ARBA00004571"/>
    </source>
</evidence>
<keyword evidence="10" id="KW-0732">Signal</keyword>
<dbReference type="GO" id="GO:0044718">
    <property type="term" value="P:siderophore transmembrane transport"/>
    <property type="evidence" value="ECO:0007669"/>
    <property type="project" value="TreeGrafter"/>
</dbReference>
<evidence type="ECO:0000256" key="4">
    <source>
        <dbReference type="ARBA" id="ARBA00022692"/>
    </source>
</evidence>
<evidence type="ECO:0000256" key="10">
    <source>
        <dbReference type="SAM" id="SignalP"/>
    </source>
</evidence>
<reference evidence="13" key="1">
    <citation type="submission" date="2020-05" db="EMBL/GenBank/DDBJ databases">
        <title>Genomic Encyclopedia of Type Strains, Phase IV (KMG-V): Genome sequencing to study the core and pangenomes of soil and plant-associated prokaryotes.</title>
        <authorList>
            <person name="Whitman W."/>
        </authorList>
    </citation>
    <scope>NUCLEOTIDE SEQUENCE</scope>
    <source>
        <strain evidence="13">16F</strain>
    </source>
</reference>
<evidence type="ECO:0000313" key="14">
    <source>
        <dbReference type="Proteomes" id="UP000610746"/>
    </source>
</evidence>
<dbReference type="InterPro" id="IPR036942">
    <property type="entry name" value="Beta-barrel_TonB_sf"/>
</dbReference>
<keyword evidence="2 8" id="KW-0813">Transport</keyword>
<dbReference type="Gene3D" id="2.170.130.10">
    <property type="entry name" value="TonB-dependent receptor, plug domain"/>
    <property type="match status" value="1"/>
</dbReference>
<dbReference type="SUPFAM" id="SSF56935">
    <property type="entry name" value="Porins"/>
    <property type="match status" value="1"/>
</dbReference>
<feature type="signal peptide" evidence="10">
    <location>
        <begin position="1"/>
        <end position="21"/>
    </location>
</feature>
<keyword evidence="6 8" id="KW-0472">Membrane</keyword>
<dbReference type="AlphaFoldDB" id="A0A8J8K441"/>
<dbReference type="Proteomes" id="UP000610746">
    <property type="component" value="Unassembled WGS sequence"/>
</dbReference>
<proteinExistence type="inferred from homology"/>
<evidence type="ECO:0000256" key="3">
    <source>
        <dbReference type="ARBA" id="ARBA00022452"/>
    </source>
</evidence>
<dbReference type="InterPro" id="IPR037066">
    <property type="entry name" value="Plug_dom_sf"/>
</dbReference>
<evidence type="ECO:0000313" key="13">
    <source>
        <dbReference type="EMBL" id="NRS91305.1"/>
    </source>
</evidence>
<dbReference type="InterPro" id="IPR039426">
    <property type="entry name" value="TonB-dep_rcpt-like"/>
</dbReference>
<gene>
    <name evidence="13" type="ORF">HNQ03_000371</name>
</gene>
<dbReference type="EMBL" id="JABSNO010000002">
    <property type="protein sequence ID" value="NRS91305.1"/>
    <property type="molecule type" value="Genomic_DNA"/>
</dbReference>
<dbReference type="Pfam" id="PF00593">
    <property type="entry name" value="TonB_dep_Rec_b-barrel"/>
    <property type="match status" value="1"/>
</dbReference>
<feature type="domain" description="TonB-dependent receptor plug" evidence="12">
    <location>
        <begin position="112"/>
        <end position="216"/>
    </location>
</feature>
<comment type="caution">
    <text evidence="13">The sequence shown here is derived from an EMBL/GenBank/DDBJ whole genome shotgun (WGS) entry which is preliminary data.</text>
</comment>
<comment type="similarity">
    <text evidence="8 9">Belongs to the TonB-dependent receptor family.</text>
</comment>
<keyword evidence="3 8" id="KW-1134">Transmembrane beta strand</keyword>
<dbReference type="PROSITE" id="PS52016">
    <property type="entry name" value="TONB_DEPENDENT_REC_3"/>
    <property type="match status" value="1"/>
</dbReference>
<dbReference type="PANTHER" id="PTHR30069">
    <property type="entry name" value="TONB-DEPENDENT OUTER MEMBRANE RECEPTOR"/>
    <property type="match status" value="1"/>
</dbReference>
<evidence type="ECO:0000256" key="2">
    <source>
        <dbReference type="ARBA" id="ARBA00022448"/>
    </source>
</evidence>
<dbReference type="RefSeq" id="WP_173777939.1">
    <property type="nucleotide sequence ID" value="NZ_JABSNO010000002.1"/>
</dbReference>
<keyword evidence="4 8" id="KW-0812">Transmembrane</keyword>
<evidence type="ECO:0000256" key="8">
    <source>
        <dbReference type="PROSITE-ProRule" id="PRU01360"/>
    </source>
</evidence>
<dbReference type="Gene3D" id="2.40.170.20">
    <property type="entry name" value="TonB-dependent receptor, beta-barrel domain"/>
    <property type="match status" value="1"/>
</dbReference>
<feature type="chain" id="PRO_5035263061" evidence="10">
    <location>
        <begin position="22"/>
        <end position="737"/>
    </location>
</feature>
<comment type="subcellular location">
    <subcellularLocation>
        <location evidence="1 8">Cell outer membrane</location>
        <topology evidence="1 8">Multi-pass membrane protein</topology>
    </subcellularLocation>
</comment>
<dbReference type="InterPro" id="IPR012910">
    <property type="entry name" value="Plug_dom"/>
</dbReference>
<evidence type="ECO:0000259" key="12">
    <source>
        <dbReference type="Pfam" id="PF07715"/>
    </source>
</evidence>
<dbReference type="GO" id="GO:0009279">
    <property type="term" value="C:cell outer membrane"/>
    <property type="evidence" value="ECO:0007669"/>
    <property type="project" value="UniProtKB-SubCell"/>
</dbReference>
<evidence type="ECO:0000256" key="7">
    <source>
        <dbReference type="ARBA" id="ARBA00023237"/>
    </source>
</evidence>
<organism evidence="13 14">
    <name type="scientific">Frigoriflavimonas asaccharolytica</name>
    <dbReference type="NCBI Taxonomy" id="2735899"/>
    <lineage>
        <taxon>Bacteria</taxon>
        <taxon>Pseudomonadati</taxon>
        <taxon>Bacteroidota</taxon>
        <taxon>Flavobacteriia</taxon>
        <taxon>Flavobacteriales</taxon>
        <taxon>Weeksellaceae</taxon>
        <taxon>Frigoriflavimonas</taxon>
    </lineage>
</organism>
<dbReference type="GO" id="GO:0015344">
    <property type="term" value="F:siderophore uptake transmembrane transporter activity"/>
    <property type="evidence" value="ECO:0007669"/>
    <property type="project" value="TreeGrafter"/>
</dbReference>
<keyword evidence="13" id="KW-0675">Receptor</keyword>
<name>A0A8J8K441_9FLAO</name>
<keyword evidence="5 9" id="KW-0798">TonB box</keyword>
<evidence type="ECO:0000259" key="11">
    <source>
        <dbReference type="Pfam" id="PF00593"/>
    </source>
</evidence>
<sequence length="737" mass="83260">MSKIYSLSIFIASLFSINIFAQNSPGKVLDDRNKPIDNVKIENLRTQVHDHTNGLGDFVLNDLQENDSIRLTKDKYVTQIYVYSKNIKNYILTPYSFSIEEVTISGKQNQFEAISKIDLSTQPVNTSQELLRKVPGLFIGQHAGGGKAEQIFIRGFDVDHGTDVAISVDGMPVNMVSHAHGQGYADLHFIIPETVDKIDFDKGAYSADHGNFNTAGYVDFKTKKNIDQNSIIVEAGQFNTLSLLGMFKVLDLPNQDAYFVADYNLTDGYFDASQDFHRLNLFGKYTGTISEKEQISISLSRFTSKWNASGQIPDRAVADGSINYFGAIDDTEGGNTDRSNINVEYSKKIDEKTRFTTSAFYSNYNFQLFSNFTFFLEDPINGDQIRQKESRDLYGLNFKVDHKFNNPNISMNSGIGFRMDNVRNIELSRTKNRVETLENLKLGNIDEHNLFAFSSFNFKLGKLLINPAVRLDYFKFSYEDFLAPSFQNQEEDKVIASPKLNFFYEFQPNFQTFLKLGKGFHSNDTRVVVAQEAKEILPASYNADLGFTWKPIPKMVINAAIWYLFLEQEFVYVGDAGIVEPSGKTERKGIDVGARYEFAKSWFFSADYTYTDAKSVDDPEGENYIPLAPKNTFVAGISAKNIAGFSGGLYARFLGDRPANEDNSIVAEGYFVTDFNLNYKIGNFTIGAIVENVLNTRWKETQFATESRLFNEPNSVEEIHFTPGTPFALRGSISYQF</sequence>
<dbReference type="PANTHER" id="PTHR30069:SF36">
    <property type="entry name" value="BLL6948 PROTEIN"/>
    <property type="match status" value="1"/>
</dbReference>